<dbReference type="Proteomes" id="UP000288071">
    <property type="component" value="Unassembled WGS sequence"/>
</dbReference>
<reference evidence="2 3" key="1">
    <citation type="submission" date="2019-01" db="EMBL/GenBank/DDBJ databases">
        <title>Sinorhodobacter populi sp. nov. isolated from the symptomatic bark tissue of Populus euramericana canker.</title>
        <authorList>
            <person name="Xu G."/>
        </authorList>
    </citation>
    <scope>NUCLEOTIDE SEQUENCE [LARGE SCALE GENOMIC DNA]</scope>
    <source>
        <strain evidence="2 3">CGMCC 1.12963</strain>
    </source>
</reference>
<keyword evidence="3" id="KW-1185">Reference proteome</keyword>
<comment type="caution">
    <text evidence="2">The sequence shown here is derived from an EMBL/GenBank/DDBJ whole genome shotgun (WGS) entry which is preliminary data.</text>
</comment>
<dbReference type="EMBL" id="SAVA01000010">
    <property type="protein sequence ID" value="RWR50011.1"/>
    <property type="molecule type" value="Genomic_DNA"/>
</dbReference>
<protein>
    <submittedName>
        <fullName evidence="2">Uncharacterized protein</fullName>
    </submittedName>
</protein>
<sequence length="162" mass="16756">MRSCRVLPALFLLALATPLPAEEVPPNEIPGAALGALAAEHTAKPGHGTEGLVAVPVEITNTGETALACTAGLAHWYSQALGTVGFGATLSLTLWSDPTTGAVTLLNPKGEQMAVERVWCGPAGNDWAARYELPLLRRAGQAETAQRLDCSAGAQTTACTPR</sequence>
<gene>
    <name evidence="2" type="ORF">EOW66_16000</name>
</gene>
<keyword evidence="1" id="KW-0732">Signal</keyword>
<evidence type="ECO:0000313" key="2">
    <source>
        <dbReference type="EMBL" id="RWR50011.1"/>
    </source>
</evidence>
<reference evidence="3" key="2">
    <citation type="submission" date="2019-01" db="EMBL/GenBank/DDBJ databases">
        <title>Sinorhodobacter populi sp. nov. isolated from the symptomatic bark tissue of Populus euramericana canker.</title>
        <authorList>
            <person name="Li Y."/>
        </authorList>
    </citation>
    <scope>NUCLEOTIDE SEQUENCE [LARGE SCALE GENOMIC DNA]</scope>
    <source>
        <strain evidence="3">CGMCC 1.12963</strain>
    </source>
</reference>
<proteinExistence type="predicted"/>
<name>A0A3S3LB63_9RHOB</name>
<feature type="chain" id="PRO_5018617749" evidence="1">
    <location>
        <begin position="22"/>
        <end position="162"/>
    </location>
</feature>
<dbReference type="AlphaFoldDB" id="A0A3S3LB63"/>
<dbReference type="RefSeq" id="WP_128157292.1">
    <property type="nucleotide sequence ID" value="NZ_JBHSOM010000005.1"/>
</dbReference>
<feature type="signal peptide" evidence="1">
    <location>
        <begin position="1"/>
        <end position="21"/>
    </location>
</feature>
<evidence type="ECO:0000313" key="3">
    <source>
        <dbReference type="Proteomes" id="UP000288071"/>
    </source>
</evidence>
<accession>A0A3S3LB63</accession>
<organism evidence="2 3">
    <name type="scientific">Paenirhodobacter huangdaonensis</name>
    <dbReference type="NCBI Taxonomy" id="2501515"/>
    <lineage>
        <taxon>Bacteria</taxon>
        <taxon>Pseudomonadati</taxon>
        <taxon>Pseudomonadota</taxon>
        <taxon>Alphaproteobacteria</taxon>
        <taxon>Rhodobacterales</taxon>
        <taxon>Rhodobacter group</taxon>
        <taxon>Paenirhodobacter</taxon>
    </lineage>
</organism>
<evidence type="ECO:0000256" key="1">
    <source>
        <dbReference type="SAM" id="SignalP"/>
    </source>
</evidence>